<feature type="transmembrane region" description="Helical" evidence="6">
    <location>
        <begin position="38"/>
        <end position="58"/>
    </location>
</feature>
<dbReference type="Proteomes" id="UP000095200">
    <property type="component" value="Unassembled WGS sequence"/>
</dbReference>
<gene>
    <name evidence="7" type="ORF">DPF_2225</name>
</gene>
<evidence type="ECO:0000256" key="3">
    <source>
        <dbReference type="ARBA" id="ARBA00022692"/>
    </source>
</evidence>
<feature type="transmembrane region" description="Helical" evidence="6">
    <location>
        <begin position="145"/>
        <end position="168"/>
    </location>
</feature>
<evidence type="ECO:0000313" key="7">
    <source>
        <dbReference type="EMBL" id="GAU09498.1"/>
    </source>
</evidence>
<protein>
    <submittedName>
        <fullName evidence="7">ABC transporter permease</fullName>
    </submittedName>
</protein>
<comment type="subcellular location">
    <subcellularLocation>
        <location evidence="1">Cell membrane</location>
        <topology evidence="1">Multi-pass membrane protein</topology>
    </subcellularLocation>
</comment>
<keyword evidence="5 6" id="KW-0472">Membrane</keyword>
<proteinExistence type="predicted"/>
<dbReference type="RefSeq" id="WP_069859715.1">
    <property type="nucleotide sequence ID" value="NZ_BDFE01000017.1"/>
</dbReference>
<feature type="transmembrane region" description="Helical" evidence="6">
    <location>
        <begin position="64"/>
        <end position="91"/>
    </location>
</feature>
<name>A0A194AJK1_9BACT</name>
<dbReference type="OrthoDB" id="9792579at2"/>
<keyword evidence="8" id="KW-1185">Reference proteome</keyword>
<evidence type="ECO:0000256" key="2">
    <source>
        <dbReference type="ARBA" id="ARBA00022475"/>
    </source>
</evidence>
<evidence type="ECO:0000256" key="4">
    <source>
        <dbReference type="ARBA" id="ARBA00022989"/>
    </source>
</evidence>
<dbReference type="InterPro" id="IPR001851">
    <property type="entry name" value="ABC_transp_permease"/>
</dbReference>
<feature type="transmembrane region" description="Helical" evidence="6">
    <location>
        <begin position="12"/>
        <end position="31"/>
    </location>
</feature>
<dbReference type="PANTHER" id="PTHR43370:SF2">
    <property type="entry name" value="ABC TRANSPORTER PERMEASE PROTEIN"/>
    <property type="match status" value="1"/>
</dbReference>
<organism evidence="7 8">
    <name type="scientific">Desulfoplanes formicivorans</name>
    <dbReference type="NCBI Taxonomy" id="1592317"/>
    <lineage>
        <taxon>Bacteria</taxon>
        <taxon>Pseudomonadati</taxon>
        <taxon>Thermodesulfobacteriota</taxon>
        <taxon>Desulfovibrionia</taxon>
        <taxon>Desulfovibrionales</taxon>
        <taxon>Desulfoplanaceae</taxon>
        <taxon>Desulfoplanes</taxon>
    </lineage>
</organism>
<dbReference type="GO" id="GO:0005886">
    <property type="term" value="C:plasma membrane"/>
    <property type="evidence" value="ECO:0007669"/>
    <property type="project" value="UniProtKB-SubCell"/>
</dbReference>
<evidence type="ECO:0000313" key="8">
    <source>
        <dbReference type="Proteomes" id="UP000095200"/>
    </source>
</evidence>
<comment type="caution">
    <text evidence="7">The sequence shown here is derived from an EMBL/GenBank/DDBJ whole genome shotgun (WGS) entry which is preliminary data.</text>
</comment>
<keyword evidence="2" id="KW-1003">Cell membrane</keyword>
<evidence type="ECO:0000256" key="1">
    <source>
        <dbReference type="ARBA" id="ARBA00004651"/>
    </source>
</evidence>
<dbReference type="AlphaFoldDB" id="A0A194AJK1"/>
<reference evidence="8" key="1">
    <citation type="submission" date="2016-06" db="EMBL/GenBank/DDBJ databases">
        <title>Draft genome sequence of Desulfoplanes formicivorans strain Pf12B.</title>
        <authorList>
            <person name="Watanabe M."/>
            <person name="Kojima H."/>
            <person name="Fukui M."/>
        </authorList>
    </citation>
    <scope>NUCLEOTIDE SEQUENCE [LARGE SCALE GENOMIC DNA]</scope>
    <source>
        <strain evidence="8">Pf12B</strain>
    </source>
</reference>
<keyword evidence="3 6" id="KW-0812">Transmembrane</keyword>
<evidence type="ECO:0000256" key="5">
    <source>
        <dbReference type="ARBA" id="ARBA00023136"/>
    </source>
</evidence>
<dbReference type="STRING" id="1592317.DPF_2225"/>
<feature type="transmembrane region" description="Helical" evidence="6">
    <location>
        <begin position="194"/>
        <end position="217"/>
    </location>
</feature>
<dbReference type="PANTHER" id="PTHR43370">
    <property type="entry name" value="SUGAR ABC TRANSPORTER INTEGRAL MEMBRANE PROTEIN-RELATED"/>
    <property type="match status" value="1"/>
</dbReference>
<dbReference type="Pfam" id="PF02653">
    <property type="entry name" value="BPD_transp_2"/>
    <property type="match status" value="1"/>
</dbReference>
<keyword evidence="4 6" id="KW-1133">Transmembrane helix</keyword>
<feature type="transmembrane region" description="Helical" evidence="6">
    <location>
        <begin position="278"/>
        <end position="295"/>
    </location>
</feature>
<accession>A0A194AJK1</accession>
<dbReference type="CDD" id="cd06580">
    <property type="entry name" value="TM_PBP1_transp_TpRbsC_like"/>
    <property type="match status" value="1"/>
</dbReference>
<sequence length="313" mass="33764">MDLTALLFESGFWIATIRMATPLLFGTLGELICERAGVLNLGIEGIMAAGCMSGWMWVYQGGTLWGGVVFAAFIGALFGLIHALFTVYLGLSQHVTGIGITMLASSLSSFVFRMLLPEATTPPKIIPFEAVDIPFLSDIPGIGPILFSLSPMTLLALTVLGVVWYGLYRTPAGLALRMVGENPMAAESQGVDVFLIRTLAVMTGSALMAVGGAYLTLSAFDAFYIGMINGRGWICIALVVFASWKPGKALLGALFFAGFDAIQMRVQQQSISLIPYQVYLMMPYVFSIIALVIMSRKASYPKALLVPFRKGER</sequence>
<dbReference type="EMBL" id="BDFE01000017">
    <property type="protein sequence ID" value="GAU09498.1"/>
    <property type="molecule type" value="Genomic_DNA"/>
</dbReference>
<evidence type="ECO:0000256" key="6">
    <source>
        <dbReference type="SAM" id="Phobius"/>
    </source>
</evidence>
<feature type="transmembrane region" description="Helical" evidence="6">
    <location>
        <begin position="223"/>
        <end position="242"/>
    </location>
</feature>
<dbReference type="GO" id="GO:0022857">
    <property type="term" value="F:transmembrane transporter activity"/>
    <property type="evidence" value="ECO:0007669"/>
    <property type="project" value="InterPro"/>
</dbReference>